<accession>A0AAU9ES85</accession>
<sequence length="123" mass="14761">MNKLNKLIELTSIKLLYLEEKEELLRNNSENVSTNKIDKRILKIDYEFNNTFFDIKKENNIKTLDELKIKYFTELQELKKNIDLIINIEKKINKISASNFYRSNSNISKIDKAHNVYKKNKKF</sequence>
<evidence type="ECO:0000313" key="2">
    <source>
        <dbReference type="Proteomes" id="UP001321786"/>
    </source>
</evidence>
<proteinExistence type="predicted"/>
<dbReference type="EMBL" id="AP028654">
    <property type="protein sequence ID" value="BEP27905.1"/>
    <property type="molecule type" value="Genomic_DNA"/>
</dbReference>
<protein>
    <recommendedName>
        <fullName evidence="3">Flagellar protein FlgN</fullName>
    </recommendedName>
</protein>
<dbReference type="RefSeq" id="WP_338536265.1">
    <property type="nucleotide sequence ID" value="NZ_AP028654.1"/>
</dbReference>
<dbReference type="Proteomes" id="UP001321786">
    <property type="component" value="Chromosome"/>
</dbReference>
<evidence type="ECO:0000313" key="1">
    <source>
        <dbReference type="EMBL" id="BEP27905.1"/>
    </source>
</evidence>
<evidence type="ECO:0008006" key="3">
    <source>
        <dbReference type="Google" id="ProtNLM"/>
    </source>
</evidence>
<keyword evidence="2" id="KW-1185">Reference proteome</keyword>
<dbReference type="AlphaFoldDB" id="A0AAU9ES85"/>
<reference evidence="1 2" key="1">
    <citation type="submission" date="2023-08" db="EMBL/GenBank/DDBJ databases">
        <title>Helicovermis profunda gen. nov., sp. nov., a novel mesophilic, fermentative bacterium within the Bacillota from a deep-sea hydrothermal vent chimney.</title>
        <authorList>
            <person name="Miyazaki U."/>
            <person name="Mizutani D."/>
            <person name="Hashimoto Y."/>
            <person name="Tame A."/>
            <person name="Sawayama S."/>
            <person name="Miyazaki J."/>
            <person name="Takai K."/>
            <person name="Nakagawa S."/>
        </authorList>
    </citation>
    <scope>NUCLEOTIDE SEQUENCE [LARGE SCALE GENOMIC DNA]</scope>
    <source>
        <strain evidence="1 2">S502</strain>
    </source>
</reference>
<gene>
    <name evidence="1" type="ORF">HLPR_02360</name>
</gene>
<organism evidence="1 2">
    <name type="scientific">Helicovermis profundi</name>
    <dbReference type="NCBI Taxonomy" id="3065157"/>
    <lineage>
        <taxon>Bacteria</taxon>
        <taxon>Bacillati</taxon>
        <taxon>Bacillota</taxon>
        <taxon>Clostridia</taxon>
        <taxon>Helicovermis</taxon>
    </lineage>
</organism>
<name>A0AAU9ES85_9FIRM</name>
<dbReference type="KEGG" id="hprf:HLPR_02360"/>